<protein>
    <recommendedName>
        <fullName evidence="6">Cystatin domain-containing protein</fullName>
    </recommendedName>
</protein>
<feature type="chain" id="PRO_5043607962" description="Cystatin domain-containing protein" evidence="5">
    <location>
        <begin position="20"/>
        <end position="131"/>
    </location>
</feature>
<dbReference type="InterPro" id="IPR000010">
    <property type="entry name" value="Cystatin_dom"/>
</dbReference>
<evidence type="ECO:0000256" key="4">
    <source>
        <dbReference type="ARBA" id="ARBA00023157"/>
    </source>
</evidence>
<dbReference type="FunFam" id="3.10.450.10:FF:000004">
    <property type="entry name" value="Cystatin C"/>
    <property type="match status" value="1"/>
</dbReference>
<keyword evidence="5" id="KW-0732">Signal</keyword>
<comment type="similarity">
    <text evidence="1">Belongs to the cystatin family.</text>
</comment>
<dbReference type="Pfam" id="PF00031">
    <property type="entry name" value="Cystatin"/>
    <property type="match status" value="1"/>
</dbReference>
<dbReference type="InterPro" id="IPR018073">
    <property type="entry name" value="Prot_inh_cystat_CS"/>
</dbReference>
<keyword evidence="3" id="KW-0789">Thiol protease inhibitor</keyword>
<dbReference type="GO" id="GO:0004869">
    <property type="term" value="F:cysteine-type endopeptidase inhibitor activity"/>
    <property type="evidence" value="ECO:0007669"/>
    <property type="project" value="UniProtKB-KW"/>
</dbReference>
<dbReference type="PANTHER" id="PTHR46186">
    <property type="entry name" value="CYSTATIN"/>
    <property type="match status" value="1"/>
</dbReference>
<evidence type="ECO:0000256" key="5">
    <source>
        <dbReference type="SAM" id="SignalP"/>
    </source>
</evidence>
<dbReference type="Gene3D" id="3.10.450.10">
    <property type="match status" value="1"/>
</dbReference>
<keyword evidence="2" id="KW-0646">Protease inhibitor</keyword>
<comment type="caution">
    <text evidence="7">The sequence shown here is derived from an EMBL/GenBank/DDBJ whole genome shotgun (WGS) entry which is preliminary data.</text>
</comment>
<dbReference type="PANTHER" id="PTHR46186:SF2">
    <property type="entry name" value="CYSTATIN"/>
    <property type="match status" value="1"/>
</dbReference>
<dbReference type="AlphaFoldDB" id="A0AAV6G078"/>
<accession>A0AAV6G078</accession>
<dbReference type="GO" id="GO:0005737">
    <property type="term" value="C:cytoplasm"/>
    <property type="evidence" value="ECO:0007669"/>
    <property type="project" value="TreeGrafter"/>
</dbReference>
<organism evidence="7 8">
    <name type="scientific">Alosa alosa</name>
    <name type="common">allis shad</name>
    <dbReference type="NCBI Taxonomy" id="278164"/>
    <lineage>
        <taxon>Eukaryota</taxon>
        <taxon>Metazoa</taxon>
        <taxon>Chordata</taxon>
        <taxon>Craniata</taxon>
        <taxon>Vertebrata</taxon>
        <taxon>Euteleostomi</taxon>
        <taxon>Actinopterygii</taxon>
        <taxon>Neopterygii</taxon>
        <taxon>Teleostei</taxon>
        <taxon>Clupei</taxon>
        <taxon>Clupeiformes</taxon>
        <taxon>Clupeoidei</taxon>
        <taxon>Clupeidae</taxon>
        <taxon>Alosa</taxon>
    </lineage>
</organism>
<proteinExistence type="inferred from homology"/>
<dbReference type="EMBL" id="JADWDJ010000018">
    <property type="protein sequence ID" value="KAG5266907.1"/>
    <property type="molecule type" value="Genomic_DNA"/>
</dbReference>
<dbReference type="SUPFAM" id="SSF54403">
    <property type="entry name" value="Cystatin/monellin"/>
    <property type="match status" value="1"/>
</dbReference>
<dbReference type="InterPro" id="IPR046350">
    <property type="entry name" value="Cystatin_sf"/>
</dbReference>
<dbReference type="GO" id="GO:0005615">
    <property type="term" value="C:extracellular space"/>
    <property type="evidence" value="ECO:0007669"/>
    <property type="project" value="TreeGrafter"/>
</dbReference>
<evidence type="ECO:0000313" key="7">
    <source>
        <dbReference type="EMBL" id="KAG5266907.1"/>
    </source>
</evidence>
<gene>
    <name evidence="7" type="ORF">AALO_G00237640</name>
</gene>
<dbReference type="CDD" id="cd00042">
    <property type="entry name" value="CY"/>
    <property type="match status" value="1"/>
</dbReference>
<evidence type="ECO:0000256" key="1">
    <source>
        <dbReference type="ARBA" id="ARBA00009403"/>
    </source>
</evidence>
<sequence>MFWTTATLLVILAFARVSTSPMPGEMTDTDVNIPAVKDALNSAVGEFNKQSNDVYIYKVATSKVIKATSQVVSGIMYRFEVEMVISGYKSSPQEMCAKDNSELKKPNTCYFEVWSQPWLGPPKLMKYACKH</sequence>
<dbReference type="PROSITE" id="PS00287">
    <property type="entry name" value="CYSTATIN"/>
    <property type="match status" value="1"/>
</dbReference>
<evidence type="ECO:0000256" key="2">
    <source>
        <dbReference type="ARBA" id="ARBA00022690"/>
    </source>
</evidence>
<keyword evidence="8" id="KW-1185">Reference proteome</keyword>
<feature type="domain" description="Cystatin" evidence="6">
    <location>
        <begin position="21"/>
        <end position="130"/>
    </location>
</feature>
<evidence type="ECO:0000256" key="3">
    <source>
        <dbReference type="ARBA" id="ARBA00022704"/>
    </source>
</evidence>
<evidence type="ECO:0000259" key="6">
    <source>
        <dbReference type="SMART" id="SM00043"/>
    </source>
</evidence>
<dbReference type="Proteomes" id="UP000823561">
    <property type="component" value="Chromosome 18"/>
</dbReference>
<dbReference type="SMART" id="SM00043">
    <property type="entry name" value="CY"/>
    <property type="match status" value="1"/>
</dbReference>
<keyword evidence="4" id="KW-1015">Disulfide bond</keyword>
<feature type="signal peptide" evidence="5">
    <location>
        <begin position="1"/>
        <end position="19"/>
    </location>
</feature>
<reference evidence="7" key="1">
    <citation type="submission" date="2020-10" db="EMBL/GenBank/DDBJ databases">
        <title>Chromosome-scale genome assembly of the Allis shad, Alosa alosa.</title>
        <authorList>
            <person name="Margot Z."/>
            <person name="Christophe K."/>
            <person name="Cabau C."/>
            <person name="Louis A."/>
            <person name="Berthelot C."/>
            <person name="Parey E."/>
            <person name="Roest Crollius H."/>
            <person name="Montfort J."/>
            <person name="Robinson-Rechavi M."/>
            <person name="Bucao C."/>
            <person name="Bouchez O."/>
            <person name="Gislard M."/>
            <person name="Lluch J."/>
            <person name="Milhes M."/>
            <person name="Lampietro C."/>
            <person name="Lopez Roques C."/>
            <person name="Donnadieu C."/>
            <person name="Braasch I."/>
            <person name="Desvignes T."/>
            <person name="Postlethwait J."/>
            <person name="Bobe J."/>
            <person name="Guiguen Y."/>
        </authorList>
    </citation>
    <scope>NUCLEOTIDE SEQUENCE</scope>
    <source>
        <strain evidence="7">M-15738</strain>
        <tissue evidence="7">Blood</tissue>
    </source>
</reference>
<name>A0AAV6G078_9TELE</name>
<evidence type="ECO:0000313" key="8">
    <source>
        <dbReference type="Proteomes" id="UP000823561"/>
    </source>
</evidence>
<dbReference type="GO" id="GO:0031982">
    <property type="term" value="C:vesicle"/>
    <property type="evidence" value="ECO:0007669"/>
    <property type="project" value="TreeGrafter"/>
</dbReference>